<accession>A0A0F0H8F2</accession>
<keyword evidence="2" id="KW-1185">Reference proteome</keyword>
<dbReference type="Proteomes" id="UP000033393">
    <property type="component" value="Unassembled WGS sequence"/>
</dbReference>
<evidence type="ECO:0000313" key="2">
    <source>
        <dbReference type="Proteomes" id="UP000033393"/>
    </source>
</evidence>
<name>A0A0F0H8F2_LENAE</name>
<gene>
    <name evidence="1" type="ORF">UK23_05625</name>
</gene>
<reference evidence="1 2" key="1">
    <citation type="submission" date="2015-02" db="EMBL/GenBank/DDBJ databases">
        <authorList>
            <person name="Ju K.-S."/>
            <person name="Doroghazi J.R."/>
            <person name="Metcalf W."/>
        </authorList>
    </citation>
    <scope>NUCLEOTIDE SEQUENCE [LARGE SCALE GENOMIC DNA]</scope>
    <source>
        <strain evidence="1 2">NRRL B-16140</strain>
    </source>
</reference>
<comment type="caution">
    <text evidence="1">The sequence shown here is derived from an EMBL/GenBank/DDBJ whole genome shotgun (WGS) entry which is preliminary data.</text>
</comment>
<sequence length="59" mass="6953">MAVRRVRTPIRRFTSRFTSRGWRRVRRDSCQTWAFRAECSGEEVHGGLSIIIGLQWNCV</sequence>
<protein>
    <submittedName>
        <fullName evidence="1">Uncharacterized protein</fullName>
    </submittedName>
</protein>
<dbReference type="AlphaFoldDB" id="A0A0F0H8F2"/>
<dbReference type="PATRIC" id="fig|68170.10.peg.6691"/>
<dbReference type="EMBL" id="JYJG01000027">
    <property type="protein sequence ID" value="KJK51790.1"/>
    <property type="molecule type" value="Genomic_DNA"/>
</dbReference>
<evidence type="ECO:0000313" key="1">
    <source>
        <dbReference type="EMBL" id="KJK51790.1"/>
    </source>
</evidence>
<proteinExistence type="predicted"/>
<organism evidence="1 2">
    <name type="scientific">Lentzea aerocolonigenes</name>
    <name type="common">Lechevalieria aerocolonigenes</name>
    <name type="synonym">Saccharothrix aerocolonigenes</name>
    <dbReference type="NCBI Taxonomy" id="68170"/>
    <lineage>
        <taxon>Bacteria</taxon>
        <taxon>Bacillati</taxon>
        <taxon>Actinomycetota</taxon>
        <taxon>Actinomycetes</taxon>
        <taxon>Pseudonocardiales</taxon>
        <taxon>Pseudonocardiaceae</taxon>
        <taxon>Lentzea</taxon>
    </lineage>
</organism>